<gene>
    <name evidence="2" type="ORF">SPIL2461_LOCUS17336</name>
</gene>
<evidence type="ECO:0000313" key="2">
    <source>
        <dbReference type="EMBL" id="CAE7649994.1"/>
    </source>
</evidence>
<dbReference type="Pfam" id="PF03372">
    <property type="entry name" value="Exo_endo_phos"/>
    <property type="match status" value="1"/>
</dbReference>
<feature type="domain" description="Apple" evidence="1">
    <location>
        <begin position="35"/>
        <end position="109"/>
    </location>
</feature>
<dbReference type="SUPFAM" id="SSF56219">
    <property type="entry name" value="DNase I-like"/>
    <property type="match status" value="1"/>
</dbReference>
<dbReference type="GO" id="GO:0003824">
    <property type="term" value="F:catalytic activity"/>
    <property type="evidence" value="ECO:0007669"/>
    <property type="project" value="InterPro"/>
</dbReference>
<dbReference type="InterPro" id="IPR003609">
    <property type="entry name" value="Pan_app"/>
</dbReference>
<evidence type="ECO:0000313" key="3">
    <source>
        <dbReference type="Proteomes" id="UP000649617"/>
    </source>
</evidence>
<sequence>MLREAISGTSDILCTCERGEDGNPSPPPPPAESTCYAELSGLAEDEGGAVGEVDTRSLSECQRGCSENAECNSISFCREWGCWMKSRSFSGGEPTQTKGSCRTYFKTSCAATTTAPAGTGGSGSGYFKLRVVSYNIYWWNAFDQNPWKSEQIIANINNKLVPDAIGLQECDSPSRIQDSTGLARASRFAGAQGVMMDPARLRAVPGTSGSEDLRATGKWGPRHVTYVQLADRDTGRTFWIFNTHWCVASGNGRTCNEGVRYTGAKNMLNVIREKAGDSPVVVTGDFNANMNERGPQHFLQNGFKLAIVEWVDAIFYSERHWNLVAQGKGDRAQSDHRPVYAELELL</sequence>
<dbReference type="Gene3D" id="3.50.4.10">
    <property type="entry name" value="Hepatocyte Growth Factor"/>
    <property type="match status" value="1"/>
</dbReference>
<dbReference type="Proteomes" id="UP000649617">
    <property type="component" value="Unassembled WGS sequence"/>
</dbReference>
<proteinExistence type="predicted"/>
<keyword evidence="3" id="KW-1185">Reference proteome</keyword>
<comment type="caution">
    <text evidence="2">The sequence shown here is derived from an EMBL/GenBank/DDBJ whole genome shotgun (WGS) entry which is preliminary data.</text>
</comment>
<dbReference type="InterPro" id="IPR005135">
    <property type="entry name" value="Endo/exonuclease/phosphatase"/>
</dbReference>
<organism evidence="2 3">
    <name type="scientific">Symbiodinium pilosum</name>
    <name type="common">Dinoflagellate</name>
    <dbReference type="NCBI Taxonomy" id="2952"/>
    <lineage>
        <taxon>Eukaryota</taxon>
        <taxon>Sar</taxon>
        <taxon>Alveolata</taxon>
        <taxon>Dinophyceae</taxon>
        <taxon>Suessiales</taxon>
        <taxon>Symbiodiniaceae</taxon>
        <taxon>Symbiodinium</taxon>
    </lineage>
</organism>
<name>A0A812VP11_SYMPI</name>
<dbReference type="OrthoDB" id="420813at2759"/>
<dbReference type="EMBL" id="CAJNIZ010043107">
    <property type="protein sequence ID" value="CAE7649994.1"/>
    <property type="molecule type" value="Genomic_DNA"/>
</dbReference>
<protein>
    <recommendedName>
        <fullName evidence="1">Apple domain-containing protein</fullName>
    </recommendedName>
</protein>
<accession>A0A812VP11</accession>
<evidence type="ECO:0000259" key="1">
    <source>
        <dbReference type="PROSITE" id="PS50948"/>
    </source>
</evidence>
<dbReference type="AlphaFoldDB" id="A0A812VP11"/>
<dbReference type="Gene3D" id="3.60.10.10">
    <property type="entry name" value="Endonuclease/exonuclease/phosphatase"/>
    <property type="match status" value="1"/>
</dbReference>
<reference evidence="2" key="1">
    <citation type="submission" date="2021-02" db="EMBL/GenBank/DDBJ databases">
        <authorList>
            <person name="Dougan E. K."/>
            <person name="Rhodes N."/>
            <person name="Thang M."/>
            <person name="Chan C."/>
        </authorList>
    </citation>
    <scope>NUCLEOTIDE SEQUENCE</scope>
</reference>
<dbReference type="InterPro" id="IPR036691">
    <property type="entry name" value="Endo/exonu/phosph_ase_sf"/>
</dbReference>
<dbReference type="PROSITE" id="PS50948">
    <property type="entry name" value="PAN"/>
    <property type="match status" value="1"/>
</dbReference>